<keyword evidence="2" id="KW-0238">DNA-binding</keyword>
<keyword evidence="1" id="KW-0805">Transcription regulation</keyword>
<dbReference type="GO" id="GO:0019185">
    <property type="term" value="C:snRNA-activating protein complex"/>
    <property type="evidence" value="ECO:0007669"/>
    <property type="project" value="TreeGrafter"/>
</dbReference>
<gene>
    <name evidence="8" type="ORF">ATC70_009146</name>
</gene>
<keyword evidence="4" id="KW-0539">Nucleus</keyword>
<dbReference type="SUPFAM" id="SSF46689">
    <property type="entry name" value="Homeodomain-like"/>
    <property type="match status" value="3"/>
</dbReference>
<feature type="compositionally biased region" description="Acidic residues" evidence="5">
    <location>
        <begin position="575"/>
        <end position="585"/>
    </location>
</feature>
<organism evidence="8 9">
    <name type="scientific">Mucor velutinosus</name>
    <dbReference type="NCBI Taxonomy" id="708070"/>
    <lineage>
        <taxon>Eukaryota</taxon>
        <taxon>Fungi</taxon>
        <taxon>Fungi incertae sedis</taxon>
        <taxon>Mucoromycota</taxon>
        <taxon>Mucoromycotina</taxon>
        <taxon>Mucoromycetes</taxon>
        <taxon>Mucorales</taxon>
        <taxon>Mucorineae</taxon>
        <taxon>Mucoraceae</taxon>
        <taxon>Mucor</taxon>
    </lineage>
</organism>
<dbReference type="SMART" id="SM00717">
    <property type="entry name" value="SANT"/>
    <property type="match status" value="5"/>
</dbReference>
<feature type="region of interest" description="Disordered" evidence="5">
    <location>
        <begin position="506"/>
        <end position="585"/>
    </location>
</feature>
<feature type="compositionally biased region" description="Acidic residues" evidence="5">
    <location>
        <begin position="179"/>
        <end position="198"/>
    </location>
</feature>
<feature type="domain" description="HTH myb-type" evidence="7">
    <location>
        <begin position="351"/>
        <end position="402"/>
    </location>
</feature>
<dbReference type="InterPro" id="IPR001005">
    <property type="entry name" value="SANT/Myb"/>
</dbReference>
<reference evidence="8 9" key="1">
    <citation type="submission" date="2022-11" db="EMBL/GenBank/DDBJ databases">
        <title>Mucor velutinosus strain NIH1002 WGS.</title>
        <authorList>
            <person name="Subramanian P."/>
            <person name="Mullikin J.C."/>
            <person name="Segre J.A."/>
            <person name="Zelazny A.M."/>
        </authorList>
    </citation>
    <scope>NUCLEOTIDE SEQUENCE [LARGE SCALE GENOMIC DNA]</scope>
    <source>
        <strain evidence="8 9">NIH1002</strain>
    </source>
</reference>
<evidence type="ECO:0000256" key="2">
    <source>
        <dbReference type="ARBA" id="ARBA00023125"/>
    </source>
</evidence>
<dbReference type="GO" id="GO:0001006">
    <property type="term" value="F:RNA polymerase III type 3 promoter sequence-specific DNA binding"/>
    <property type="evidence" value="ECO:0007669"/>
    <property type="project" value="TreeGrafter"/>
</dbReference>
<dbReference type="CDD" id="cd00167">
    <property type="entry name" value="SANT"/>
    <property type="match status" value="3"/>
</dbReference>
<dbReference type="GO" id="GO:0042796">
    <property type="term" value="P:snRNA transcription by RNA polymerase III"/>
    <property type="evidence" value="ECO:0007669"/>
    <property type="project" value="TreeGrafter"/>
</dbReference>
<evidence type="ECO:0000313" key="9">
    <source>
        <dbReference type="Proteomes" id="UP001304243"/>
    </source>
</evidence>
<dbReference type="Pfam" id="PF13921">
    <property type="entry name" value="Myb_DNA-bind_6"/>
    <property type="match status" value="1"/>
</dbReference>
<dbReference type="EMBL" id="JASEJX010000012">
    <property type="protein sequence ID" value="KAK4518919.1"/>
    <property type="molecule type" value="Genomic_DNA"/>
</dbReference>
<feature type="domain" description="Myb-like" evidence="6">
    <location>
        <begin position="455"/>
        <end position="505"/>
    </location>
</feature>
<keyword evidence="3" id="KW-0804">Transcription</keyword>
<feature type="domain" description="Myb-like" evidence="6">
    <location>
        <begin position="351"/>
        <end position="402"/>
    </location>
</feature>
<keyword evidence="9" id="KW-1185">Reference proteome</keyword>
<dbReference type="Gene3D" id="1.10.10.60">
    <property type="entry name" value="Homeodomain-like"/>
    <property type="match status" value="4"/>
</dbReference>
<dbReference type="PROSITE" id="PS50090">
    <property type="entry name" value="MYB_LIKE"/>
    <property type="match status" value="4"/>
</dbReference>
<evidence type="ECO:0000259" key="6">
    <source>
        <dbReference type="PROSITE" id="PS50090"/>
    </source>
</evidence>
<dbReference type="GO" id="GO:0000978">
    <property type="term" value="F:RNA polymerase II cis-regulatory region sequence-specific DNA binding"/>
    <property type="evidence" value="ECO:0007669"/>
    <property type="project" value="TreeGrafter"/>
</dbReference>
<sequence>MADPTQYSPDDAANGNTGLGSPLIPLDLGVDYSLGYPSFSASNSAFTADTTSNQESEDMQEVLDALLDLHSLQNMDPVQFEKDYVTILRAINLNEELQNKVQDQIRLVEEQLDTNSKLLKEASLFTLAENRCGSRFPIHTLYRNPINYFDNDELLKPVVQHKSNATTEGTMGEDPLLQLDDDADYSNDDDEEEDEEDEHAINSADNEHNRSHKAWSRLERERLEEGIISEAKRMVSFDFVKRKEEWRIWEVDKMEKKDLLLFPVSRFEWDRISSLHQVFSRSPIECLIQWTTQEHPTINKKPWSKQESQKLAEIVEKIGLFSGQWERIANELGSNRTISQCFSHYMYEKNNAHARSLKWTKEEDKKLTDAVKLFGNCNWQQVASILGDRTGQQCLHRWQKSLNPVIKRQRWNAEEDALLQRAVHLYGAGNWTKIQRLIPGRTDMQCRERWVNILQPSINRGQFTQEETDRLLELVDTHGPKWSFLQTLMPGRTDNALMRHYKNIVKGAESSKKKTATKSKKQKKPACKQAPKKRPRAKPISKTPTVHSKRTKTNENDIPLRRSTRARRSTYQIEDNAEEDTTEED</sequence>
<dbReference type="InterPro" id="IPR051575">
    <property type="entry name" value="Myb-like_DNA-bd"/>
</dbReference>
<comment type="caution">
    <text evidence="8">The sequence shown here is derived from an EMBL/GenBank/DDBJ whole genome shotgun (WGS) entry which is preliminary data.</text>
</comment>
<dbReference type="PROSITE" id="PS51294">
    <property type="entry name" value="HTH_MYB"/>
    <property type="match status" value="4"/>
</dbReference>
<dbReference type="InterPro" id="IPR009057">
    <property type="entry name" value="Homeodomain-like_sf"/>
</dbReference>
<evidence type="ECO:0000313" key="8">
    <source>
        <dbReference type="EMBL" id="KAK4518919.1"/>
    </source>
</evidence>
<dbReference type="PANTHER" id="PTHR46621">
    <property type="entry name" value="SNRNA-ACTIVATING PROTEIN COMPLEX SUBUNIT 4"/>
    <property type="match status" value="1"/>
</dbReference>
<dbReference type="PANTHER" id="PTHR46621:SF1">
    <property type="entry name" value="SNRNA-ACTIVATING PROTEIN COMPLEX SUBUNIT 4"/>
    <property type="match status" value="1"/>
</dbReference>
<proteinExistence type="predicted"/>
<feature type="domain" description="Myb-like" evidence="6">
    <location>
        <begin position="403"/>
        <end position="454"/>
    </location>
</feature>
<dbReference type="GO" id="GO:0042795">
    <property type="term" value="P:snRNA transcription by RNA polymerase II"/>
    <property type="evidence" value="ECO:0007669"/>
    <property type="project" value="TreeGrafter"/>
</dbReference>
<feature type="domain" description="HTH myb-type" evidence="7">
    <location>
        <begin position="403"/>
        <end position="458"/>
    </location>
</feature>
<evidence type="ECO:0000259" key="7">
    <source>
        <dbReference type="PROSITE" id="PS51294"/>
    </source>
</evidence>
<feature type="domain" description="Myb-like" evidence="6">
    <location>
        <begin position="295"/>
        <end position="345"/>
    </location>
</feature>
<dbReference type="AlphaFoldDB" id="A0AAN7DM19"/>
<dbReference type="Pfam" id="PF00249">
    <property type="entry name" value="Myb_DNA-binding"/>
    <property type="match status" value="2"/>
</dbReference>
<evidence type="ECO:0000256" key="3">
    <source>
        <dbReference type="ARBA" id="ARBA00023163"/>
    </source>
</evidence>
<feature type="domain" description="HTH myb-type" evidence="7">
    <location>
        <begin position="295"/>
        <end position="346"/>
    </location>
</feature>
<protein>
    <submittedName>
        <fullName evidence="8">Uncharacterized protein</fullName>
    </submittedName>
</protein>
<name>A0AAN7DM19_9FUNG</name>
<feature type="region of interest" description="Disordered" evidence="5">
    <location>
        <begin position="165"/>
        <end position="213"/>
    </location>
</feature>
<dbReference type="Proteomes" id="UP001304243">
    <property type="component" value="Unassembled WGS sequence"/>
</dbReference>
<dbReference type="RefSeq" id="XP_064685585.1">
    <property type="nucleotide sequence ID" value="XM_064828383.1"/>
</dbReference>
<dbReference type="GeneID" id="89952832"/>
<feature type="domain" description="HTH myb-type" evidence="7">
    <location>
        <begin position="459"/>
        <end position="509"/>
    </location>
</feature>
<evidence type="ECO:0000256" key="1">
    <source>
        <dbReference type="ARBA" id="ARBA00023015"/>
    </source>
</evidence>
<dbReference type="InterPro" id="IPR017930">
    <property type="entry name" value="Myb_dom"/>
</dbReference>
<feature type="compositionally biased region" description="Basic residues" evidence="5">
    <location>
        <begin position="513"/>
        <end position="539"/>
    </location>
</feature>
<accession>A0AAN7DM19</accession>
<evidence type="ECO:0000256" key="4">
    <source>
        <dbReference type="ARBA" id="ARBA00023242"/>
    </source>
</evidence>
<evidence type="ECO:0000256" key="5">
    <source>
        <dbReference type="SAM" id="MobiDB-lite"/>
    </source>
</evidence>